<dbReference type="STRING" id="596152.DesU5LDRAFT_2362"/>
<protein>
    <submittedName>
        <fullName evidence="1">Uncharacterized protein</fullName>
    </submittedName>
</protein>
<accession>I2Q2M0</accession>
<dbReference type="Pfam" id="PF06892">
    <property type="entry name" value="Phage_CP76"/>
    <property type="match status" value="1"/>
</dbReference>
<proteinExistence type="predicted"/>
<sequence length="150" mass="16362">MVRHNYPSLSPILHQVVLRAPSGIGSMAIADLLGWKYSTMMSELSGQPGHKFGVDKLLPLLDVTDSDVPMHFLARERGGVFIRLPAESCGVDPVHQQCMVAIKEFGELIAACAEALLDNDLKPDDRASIMREGHEAVTAIMGLLRLVESK</sequence>
<dbReference type="AlphaFoldDB" id="I2Q2M0"/>
<dbReference type="eggNOG" id="ENOG5031GAC">
    <property type="taxonomic scope" value="Bacteria"/>
</dbReference>
<organism evidence="1">
    <name type="scientific">Desulfovibrio sp. U5L</name>
    <dbReference type="NCBI Taxonomy" id="596152"/>
    <lineage>
        <taxon>Bacteria</taxon>
        <taxon>Pseudomonadati</taxon>
        <taxon>Thermodesulfobacteriota</taxon>
        <taxon>Desulfovibrionia</taxon>
        <taxon>Desulfovibrionales</taxon>
        <taxon>Desulfovibrionaceae</taxon>
        <taxon>Desulfovibrio</taxon>
    </lineage>
</organism>
<dbReference type="EMBL" id="JH600068">
    <property type="protein sequence ID" value="EIG54026.1"/>
    <property type="molecule type" value="Genomic_DNA"/>
</dbReference>
<dbReference type="GO" id="GO:0003677">
    <property type="term" value="F:DNA binding"/>
    <property type="evidence" value="ECO:0007669"/>
    <property type="project" value="InterPro"/>
</dbReference>
<dbReference type="InterPro" id="IPR009679">
    <property type="entry name" value="Phage_186_CII-like"/>
</dbReference>
<dbReference type="OrthoDB" id="5456084at2"/>
<name>I2Q2M0_9BACT</name>
<evidence type="ECO:0000313" key="1">
    <source>
        <dbReference type="EMBL" id="EIG54026.1"/>
    </source>
</evidence>
<reference evidence="1" key="1">
    <citation type="submission" date="2011-11" db="EMBL/GenBank/DDBJ databases">
        <title>Improved High-Quality Draft sequence of Desulfovibrio sp. U5L.</title>
        <authorList>
            <consortium name="US DOE Joint Genome Institute"/>
            <person name="Lucas S."/>
            <person name="Han J."/>
            <person name="Lapidus A."/>
            <person name="Cheng J.-F."/>
            <person name="Goodwin L."/>
            <person name="Pitluck S."/>
            <person name="Peters L."/>
            <person name="Ovchinnikova G."/>
            <person name="Held B."/>
            <person name="Detter J.C."/>
            <person name="Han C."/>
            <person name="Tapia R."/>
            <person name="Land M."/>
            <person name="Hauser L."/>
            <person name="Kyrpides N."/>
            <person name="Ivanova N."/>
            <person name="Pagani I."/>
            <person name="Gabster J."/>
            <person name="Walker C."/>
            <person name="Stolyar S."/>
            <person name="Stahl D."/>
            <person name="Arkin A."/>
            <person name="Dehal P."/>
            <person name="Hazen T."/>
            <person name="Woyke T."/>
        </authorList>
    </citation>
    <scope>NUCLEOTIDE SEQUENCE [LARGE SCALE GENOMIC DNA]</scope>
    <source>
        <strain evidence="1">U5L</strain>
    </source>
</reference>
<dbReference type="HOGENOM" id="CLU_140240_0_0_7"/>
<gene>
    <name evidence="1" type="ORF">DesU5LDRAFT_2362</name>
</gene>